<evidence type="ECO:0000313" key="3">
    <source>
        <dbReference type="Proteomes" id="UP000294558"/>
    </source>
</evidence>
<organism evidence="2 3">
    <name type="scientific">Ilumatobacter fluminis</name>
    <dbReference type="NCBI Taxonomy" id="467091"/>
    <lineage>
        <taxon>Bacteria</taxon>
        <taxon>Bacillati</taxon>
        <taxon>Actinomycetota</taxon>
        <taxon>Acidimicrobiia</taxon>
        <taxon>Acidimicrobiales</taxon>
        <taxon>Ilumatobacteraceae</taxon>
        <taxon>Ilumatobacter</taxon>
    </lineage>
</organism>
<dbReference type="InterPro" id="IPR023168">
    <property type="entry name" value="GatB_Yqey_C_2"/>
</dbReference>
<dbReference type="InterPro" id="IPR003789">
    <property type="entry name" value="Asn/Gln_tRNA_amidoTrase-B-like"/>
</dbReference>
<evidence type="ECO:0000256" key="1">
    <source>
        <dbReference type="SAM" id="MobiDB-lite"/>
    </source>
</evidence>
<proteinExistence type="predicted"/>
<dbReference type="SUPFAM" id="SSF89095">
    <property type="entry name" value="GatB/YqeY motif"/>
    <property type="match status" value="1"/>
</dbReference>
<dbReference type="PANTHER" id="PTHR28055">
    <property type="entry name" value="ALTERED INHERITANCE OF MITOCHONDRIA PROTEIN 41, MITOCHONDRIAL"/>
    <property type="match status" value="1"/>
</dbReference>
<feature type="region of interest" description="Disordered" evidence="1">
    <location>
        <begin position="1"/>
        <end position="25"/>
    </location>
</feature>
<dbReference type="AlphaFoldDB" id="A0A4R7I523"/>
<reference evidence="2 3" key="1">
    <citation type="submission" date="2019-03" db="EMBL/GenBank/DDBJ databases">
        <title>Sequencing the genomes of 1000 actinobacteria strains.</title>
        <authorList>
            <person name="Klenk H.-P."/>
        </authorList>
    </citation>
    <scope>NUCLEOTIDE SEQUENCE [LARGE SCALE GENOMIC DNA]</scope>
    <source>
        <strain evidence="2 3">DSM 18936</strain>
    </source>
</reference>
<dbReference type="InterPro" id="IPR042184">
    <property type="entry name" value="YqeY/Aim41_N"/>
</dbReference>
<comment type="caution">
    <text evidence="2">The sequence shown here is derived from an EMBL/GenBank/DDBJ whole genome shotgun (WGS) entry which is preliminary data.</text>
</comment>
<dbReference type="InterPro" id="IPR019004">
    <property type="entry name" value="YqeY/Aim41"/>
</dbReference>
<accession>A0A4R7I523</accession>
<gene>
    <name evidence="2" type="ORF">BDK89_4274</name>
</gene>
<evidence type="ECO:0008006" key="4">
    <source>
        <dbReference type="Google" id="ProtNLM"/>
    </source>
</evidence>
<dbReference type="Proteomes" id="UP000294558">
    <property type="component" value="Unassembled WGS sequence"/>
</dbReference>
<evidence type="ECO:0000313" key="2">
    <source>
        <dbReference type="EMBL" id="TDT18645.1"/>
    </source>
</evidence>
<dbReference type="EMBL" id="SOAU01000001">
    <property type="protein sequence ID" value="TDT18645.1"/>
    <property type="molecule type" value="Genomic_DNA"/>
</dbReference>
<protein>
    <recommendedName>
        <fullName evidence="4">GatB/YqeY domain-containing protein</fullName>
    </recommendedName>
</protein>
<name>A0A4R7I523_9ACTN</name>
<dbReference type="Pfam" id="PF09424">
    <property type="entry name" value="YqeY"/>
    <property type="match status" value="1"/>
</dbReference>
<dbReference type="GO" id="GO:0016884">
    <property type="term" value="F:carbon-nitrogen ligase activity, with glutamine as amido-N-donor"/>
    <property type="evidence" value="ECO:0007669"/>
    <property type="project" value="InterPro"/>
</dbReference>
<dbReference type="Gene3D" id="1.10.10.410">
    <property type="match status" value="1"/>
</dbReference>
<dbReference type="Gene3D" id="1.10.1510.10">
    <property type="entry name" value="Uncharacterised protein YqeY/AIM41 PF09424, N-terminal domain"/>
    <property type="match status" value="1"/>
</dbReference>
<sequence length="178" mass="18377">MSEPGALTGDAGGMMGAMSTDPTSTDTVKARLQSDLTTAMKARDEVALSTIRMLRSAISNAEVAGDTAAELSDDEVIAVLQSEAKKRTESAAVYEEAGRTELAAKERAELEIVERYLPAAMSDDELEAIVDEEVANAAAGGAEGGRAMGMVIKAVRERAGASADGARIAALVKSKLTG</sequence>
<dbReference type="PANTHER" id="PTHR28055:SF1">
    <property type="entry name" value="ALTERED INHERITANCE OF MITOCHONDRIA PROTEIN 41, MITOCHONDRIAL"/>
    <property type="match status" value="1"/>
</dbReference>
<keyword evidence="3" id="KW-1185">Reference proteome</keyword>